<dbReference type="EMBL" id="JAUTXU010000139">
    <property type="protein sequence ID" value="KAK3704404.1"/>
    <property type="molecule type" value="Genomic_DNA"/>
</dbReference>
<proteinExistence type="predicted"/>
<comment type="caution">
    <text evidence="1">The sequence shown here is derived from an EMBL/GenBank/DDBJ whole genome shotgun (WGS) entry which is preliminary data.</text>
</comment>
<reference evidence="1" key="1">
    <citation type="submission" date="2023-07" db="EMBL/GenBank/DDBJ databases">
        <title>Black Yeasts Isolated from many extreme environments.</title>
        <authorList>
            <person name="Coleine C."/>
            <person name="Stajich J.E."/>
            <person name="Selbmann L."/>
        </authorList>
    </citation>
    <scope>NUCLEOTIDE SEQUENCE</scope>
    <source>
        <strain evidence="1">CCFEE 5714</strain>
    </source>
</reference>
<evidence type="ECO:0000313" key="2">
    <source>
        <dbReference type="Proteomes" id="UP001281147"/>
    </source>
</evidence>
<sequence>MSQKRKRSSEDPADSAHESVFRSAPIEDRSSTFVGLFSPSLKPKELQSLAEIATASHKILASRRESNQQAITGGVKYTTDHDDDGEKYGGKKVAKVLEGMQVKGACVVARWYGGVLLGQVRFEHIENCARGAIQKWKESVAEEQSKKRKIEEDASEKTRLVRVLAERDQSIVVLRSLAVEKEEQHRQAKVSDDVEAQADGAGNPTETASSQPKQGASDAKPAIDYSAMPVDRLKALEKARDATLSFLLKRIDKAELELVGATVSQWKLNSILESNIHAQREIRYLLQRHYARNVDGTVSKSVLKVAHTDLETSRERFFDMIGEGGRARAKRSLKNAAQQVFDIPELLEQILACLHPIDILSAAQICRSTAASVGSSWKLAKALCVQPAKFFDLPLTSNLIRYPGPLQYIHETNCRVNTVTTRIDFGKDLPSIGKRGRSILACQPPSSSAKIQAQCCSHRSSFNAFFEPDLPSPTRIPPVISATGVTVGDLLVAARQIQHEHRHCPFAGANMLNDGGEVKLRVTFELTIVVQHEDPFVALNQFAERSSIRGKHCAEVRPQARFGSYVKAKKSGELAAFHRRPDPN</sequence>
<gene>
    <name evidence="1" type="ORF">LTR37_013827</name>
</gene>
<name>A0ACC3MWT2_9PEZI</name>
<organism evidence="1 2">
    <name type="scientific">Vermiconidia calcicola</name>
    <dbReference type="NCBI Taxonomy" id="1690605"/>
    <lineage>
        <taxon>Eukaryota</taxon>
        <taxon>Fungi</taxon>
        <taxon>Dikarya</taxon>
        <taxon>Ascomycota</taxon>
        <taxon>Pezizomycotina</taxon>
        <taxon>Dothideomycetes</taxon>
        <taxon>Dothideomycetidae</taxon>
        <taxon>Mycosphaerellales</taxon>
        <taxon>Extremaceae</taxon>
        <taxon>Vermiconidia</taxon>
    </lineage>
</organism>
<accession>A0ACC3MWT2</accession>
<protein>
    <submittedName>
        <fullName evidence="1">Uncharacterized protein</fullName>
    </submittedName>
</protein>
<keyword evidence="2" id="KW-1185">Reference proteome</keyword>
<evidence type="ECO:0000313" key="1">
    <source>
        <dbReference type="EMBL" id="KAK3704404.1"/>
    </source>
</evidence>
<dbReference type="Proteomes" id="UP001281147">
    <property type="component" value="Unassembled WGS sequence"/>
</dbReference>